<dbReference type="InterPro" id="IPR001087">
    <property type="entry name" value="GDSL"/>
</dbReference>
<sequence>MQAEHQQQDLTTQKQVKVNLYHQSGELLFRSVKQFMFVMISCEVWSLQLLGFENFIPPFANTSGSDILKGVNYASGSAGIRPDSGTHMGANINLGVQMINHRVIYSRFAIKLGGFEKAKEYLNKCLYYINIGSNDYINNYFLPQFYATSRIYTTPDQYANNLILQLSQHIQHAPRWCQAEAEEPMDNLAEIGESRQESRESTLGDLQYTSPPSEGIVKDTLG</sequence>
<evidence type="ECO:0000313" key="10">
    <source>
        <dbReference type="Proteomes" id="UP001603857"/>
    </source>
</evidence>
<keyword evidence="4" id="KW-0732">Signal</keyword>
<comment type="similarity">
    <text evidence="2">Belongs to the 'GDSL' lipolytic enzyme family.</text>
</comment>
<feature type="region of interest" description="Disordered" evidence="8">
    <location>
        <begin position="187"/>
        <end position="222"/>
    </location>
</feature>
<dbReference type="Pfam" id="PF00657">
    <property type="entry name" value="Lipase_GDSL"/>
    <property type="match status" value="1"/>
</dbReference>
<dbReference type="GO" id="GO:0016042">
    <property type="term" value="P:lipid catabolic process"/>
    <property type="evidence" value="ECO:0007669"/>
    <property type="project" value="UniProtKB-KW"/>
</dbReference>
<organism evidence="9 10">
    <name type="scientific">Flemingia macrophylla</name>
    <dbReference type="NCBI Taxonomy" id="520843"/>
    <lineage>
        <taxon>Eukaryota</taxon>
        <taxon>Viridiplantae</taxon>
        <taxon>Streptophyta</taxon>
        <taxon>Embryophyta</taxon>
        <taxon>Tracheophyta</taxon>
        <taxon>Spermatophyta</taxon>
        <taxon>Magnoliopsida</taxon>
        <taxon>eudicotyledons</taxon>
        <taxon>Gunneridae</taxon>
        <taxon>Pentapetalae</taxon>
        <taxon>rosids</taxon>
        <taxon>fabids</taxon>
        <taxon>Fabales</taxon>
        <taxon>Fabaceae</taxon>
        <taxon>Papilionoideae</taxon>
        <taxon>50 kb inversion clade</taxon>
        <taxon>NPAAA clade</taxon>
        <taxon>indigoferoid/millettioid clade</taxon>
        <taxon>Phaseoleae</taxon>
        <taxon>Flemingia</taxon>
    </lineage>
</organism>
<dbReference type="PANTHER" id="PTHR45650:SF75">
    <property type="entry name" value="GDSL-LIKE LIPASE_ACYLHYDROLASE"/>
    <property type="match status" value="1"/>
</dbReference>
<dbReference type="PANTHER" id="PTHR45650">
    <property type="entry name" value="GDSL-LIKE LIPASE/ACYLHYDROLASE-RELATED"/>
    <property type="match status" value="1"/>
</dbReference>
<feature type="compositionally biased region" description="Basic and acidic residues" evidence="8">
    <location>
        <begin position="192"/>
        <end position="202"/>
    </location>
</feature>
<dbReference type="AlphaFoldDB" id="A0ABD1LXB9"/>
<evidence type="ECO:0000256" key="2">
    <source>
        <dbReference type="ARBA" id="ARBA00008668"/>
    </source>
</evidence>
<evidence type="ECO:0000256" key="7">
    <source>
        <dbReference type="ARBA" id="ARBA00023098"/>
    </source>
</evidence>
<evidence type="ECO:0000313" key="9">
    <source>
        <dbReference type="EMBL" id="KAL2328169.1"/>
    </source>
</evidence>
<proteinExistence type="inferred from homology"/>
<reference evidence="9 10" key="1">
    <citation type="submission" date="2024-08" db="EMBL/GenBank/DDBJ databases">
        <title>Insights into the chromosomal genome structure of Flemingia macrophylla.</title>
        <authorList>
            <person name="Ding Y."/>
            <person name="Zhao Y."/>
            <person name="Bi W."/>
            <person name="Wu M."/>
            <person name="Zhao G."/>
            <person name="Gong Y."/>
            <person name="Li W."/>
            <person name="Zhang P."/>
        </authorList>
    </citation>
    <scope>NUCLEOTIDE SEQUENCE [LARGE SCALE GENOMIC DNA]</scope>
    <source>
        <strain evidence="9">DYQJB</strain>
        <tissue evidence="9">Leaf</tissue>
    </source>
</reference>
<dbReference type="InterPro" id="IPR036514">
    <property type="entry name" value="SGNH_hydro_sf"/>
</dbReference>
<dbReference type="Proteomes" id="UP001603857">
    <property type="component" value="Unassembled WGS sequence"/>
</dbReference>
<comment type="subcellular location">
    <subcellularLocation>
        <location evidence="1">Secreted</location>
    </subcellularLocation>
</comment>
<comment type="caution">
    <text evidence="9">The sequence shown here is derived from an EMBL/GenBank/DDBJ whole genome shotgun (WGS) entry which is preliminary data.</text>
</comment>
<dbReference type="GO" id="GO:0016787">
    <property type="term" value="F:hydrolase activity"/>
    <property type="evidence" value="ECO:0007669"/>
    <property type="project" value="UniProtKB-KW"/>
</dbReference>
<evidence type="ECO:0000256" key="1">
    <source>
        <dbReference type="ARBA" id="ARBA00004613"/>
    </source>
</evidence>
<dbReference type="EMBL" id="JBGMDY010000007">
    <property type="protein sequence ID" value="KAL2328169.1"/>
    <property type="molecule type" value="Genomic_DNA"/>
</dbReference>
<name>A0ABD1LXB9_9FABA</name>
<accession>A0ABD1LXB9</accession>
<evidence type="ECO:0000256" key="8">
    <source>
        <dbReference type="SAM" id="MobiDB-lite"/>
    </source>
</evidence>
<evidence type="ECO:0000256" key="3">
    <source>
        <dbReference type="ARBA" id="ARBA00022525"/>
    </source>
</evidence>
<keyword evidence="5" id="KW-0378">Hydrolase</keyword>
<keyword evidence="3" id="KW-0964">Secreted</keyword>
<dbReference type="GO" id="GO:0005576">
    <property type="term" value="C:extracellular region"/>
    <property type="evidence" value="ECO:0007669"/>
    <property type="project" value="UniProtKB-SubCell"/>
</dbReference>
<evidence type="ECO:0000256" key="5">
    <source>
        <dbReference type="ARBA" id="ARBA00022801"/>
    </source>
</evidence>
<dbReference type="InterPro" id="IPR051238">
    <property type="entry name" value="GDSL_esterase/lipase"/>
</dbReference>
<keyword evidence="10" id="KW-1185">Reference proteome</keyword>
<evidence type="ECO:0000256" key="6">
    <source>
        <dbReference type="ARBA" id="ARBA00022963"/>
    </source>
</evidence>
<evidence type="ECO:0000256" key="4">
    <source>
        <dbReference type="ARBA" id="ARBA00022729"/>
    </source>
</evidence>
<dbReference type="Gene3D" id="3.40.50.1110">
    <property type="entry name" value="SGNH hydrolase"/>
    <property type="match status" value="1"/>
</dbReference>
<keyword evidence="7" id="KW-0443">Lipid metabolism</keyword>
<gene>
    <name evidence="9" type="ORF">Fmac_021596</name>
</gene>
<protein>
    <submittedName>
        <fullName evidence="9">Uncharacterized protein</fullName>
    </submittedName>
</protein>
<keyword evidence="6" id="KW-0442">Lipid degradation</keyword>